<feature type="signal peptide" evidence="10">
    <location>
        <begin position="1"/>
        <end position="16"/>
    </location>
</feature>
<evidence type="ECO:0000256" key="8">
    <source>
        <dbReference type="ARBA" id="ARBA00047899"/>
    </source>
</evidence>
<comment type="catalytic activity">
    <reaction evidence="9">
        <text>L-seryl-[protein] + ATP = O-phospho-L-seryl-[protein] + ADP + H(+)</text>
        <dbReference type="Rhea" id="RHEA:17989"/>
        <dbReference type="Rhea" id="RHEA-COMP:9863"/>
        <dbReference type="Rhea" id="RHEA-COMP:11604"/>
        <dbReference type="ChEBI" id="CHEBI:15378"/>
        <dbReference type="ChEBI" id="CHEBI:29999"/>
        <dbReference type="ChEBI" id="CHEBI:30616"/>
        <dbReference type="ChEBI" id="CHEBI:83421"/>
        <dbReference type="ChEBI" id="CHEBI:456216"/>
        <dbReference type="EC" id="2.7.11.1"/>
    </reaction>
</comment>
<name>A0A9R0RY02_TRITD</name>
<dbReference type="Gene3D" id="1.10.510.10">
    <property type="entry name" value="Transferase(Phosphotransferase) domain 1"/>
    <property type="match status" value="1"/>
</dbReference>
<keyword evidence="5" id="KW-0547">Nucleotide-binding</keyword>
<evidence type="ECO:0000256" key="1">
    <source>
        <dbReference type="ARBA" id="ARBA00012513"/>
    </source>
</evidence>
<evidence type="ECO:0000256" key="5">
    <source>
        <dbReference type="ARBA" id="ARBA00022741"/>
    </source>
</evidence>
<comment type="catalytic activity">
    <reaction evidence="8">
        <text>L-threonyl-[protein] + ATP = O-phospho-L-threonyl-[protein] + ADP + H(+)</text>
        <dbReference type="Rhea" id="RHEA:46608"/>
        <dbReference type="Rhea" id="RHEA-COMP:11060"/>
        <dbReference type="Rhea" id="RHEA-COMP:11605"/>
        <dbReference type="ChEBI" id="CHEBI:15378"/>
        <dbReference type="ChEBI" id="CHEBI:30013"/>
        <dbReference type="ChEBI" id="CHEBI:30616"/>
        <dbReference type="ChEBI" id="CHEBI:61977"/>
        <dbReference type="ChEBI" id="CHEBI:456216"/>
        <dbReference type="EC" id="2.7.11.1"/>
    </reaction>
</comment>
<keyword evidence="10" id="KW-0732">Signal</keyword>
<dbReference type="GO" id="GO:0005524">
    <property type="term" value="F:ATP binding"/>
    <property type="evidence" value="ECO:0007669"/>
    <property type="project" value="UniProtKB-KW"/>
</dbReference>
<evidence type="ECO:0000259" key="11">
    <source>
        <dbReference type="PROSITE" id="PS51285"/>
    </source>
</evidence>
<evidence type="ECO:0000256" key="9">
    <source>
        <dbReference type="ARBA" id="ARBA00048679"/>
    </source>
</evidence>
<dbReference type="GO" id="GO:0004674">
    <property type="term" value="F:protein serine/threonine kinase activity"/>
    <property type="evidence" value="ECO:0007669"/>
    <property type="project" value="UniProtKB-KW"/>
</dbReference>
<evidence type="ECO:0000256" key="2">
    <source>
        <dbReference type="ARBA" id="ARBA00022527"/>
    </source>
</evidence>
<keyword evidence="2" id="KW-0723">Serine/threonine-protein kinase</keyword>
<sequence>MIFLFLIFTFYRWSHGAIMYEMLVGYAPFYSEDPMSMCRKIVNGRSHLKFSEEARLSSEAKDLINKLLCNVNQIFVMNRSHMIKAYPWFRSVELEKLYQMEAAFIPEVIDELDTQNFKNFEEVSYYSHAA</sequence>
<evidence type="ECO:0000256" key="10">
    <source>
        <dbReference type="SAM" id="SignalP"/>
    </source>
</evidence>
<dbReference type="Proteomes" id="UP000324705">
    <property type="component" value="Chromosome 3A"/>
</dbReference>
<evidence type="ECO:0000313" key="12">
    <source>
        <dbReference type="EMBL" id="VAH68221.1"/>
    </source>
</evidence>
<dbReference type="SUPFAM" id="SSF56112">
    <property type="entry name" value="Protein kinase-like (PK-like)"/>
    <property type="match status" value="1"/>
</dbReference>
<reference evidence="12 13" key="1">
    <citation type="submission" date="2017-09" db="EMBL/GenBank/DDBJ databases">
        <authorList>
            <consortium name="International Durum Wheat Genome Sequencing Consortium (IDWGSC)"/>
            <person name="Milanesi L."/>
        </authorList>
    </citation>
    <scope>NUCLEOTIDE SEQUENCE [LARGE SCALE GENOMIC DNA]</scope>
    <source>
        <strain evidence="13">cv. Svevo</strain>
    </source>
</reference>
<proteinExistence type="predicted"/>
<protein>
    <recommendedName>
        <fullName evidence="1">non-specific serine/threonine protein kinase</fullName>
        <ecNumber evidence="1">2.7.11.1</ecNumber>
    </recommendedName>
</protein>
<dbReference type="PANTHER" id="PTHR22988:SF76">
    <property type="entry name" value="CHROMOSOME UNDETERMINED SCAFFOLD_135, WHOLE GENOME SHOTGUN SEQUENCE"/>
    <property type="match status" value="1"/>
</dbReference>
<dbReference type="OMA" id="QVINWET"/>
<evidence type="ECO:0000313" key="13">
    <source>
        <dbReference type="Proteomes" id="UP000324705"/>
    </source>
</evidence>
<evidence type="ECO:0000256" key="7">
    <source>
        <dbReference type="ARBA" id="ARBA00022840"/>
    </source>
</evidence>
<organism evidence="12 13">
    <name type="scientific">Triticum turgidum subsp. durum</name>
    <name type="common">Durum wheat</name>
    <name type="synonym">Triticum durum</name>
    <dbReference type="NCBI Taxonomy" id="4567"/>
    <lineage>
        <taxon>Eukaryota</taxon>
        <taxon>Viridiplantae</taxon>
        <taxon>Streptophyta</taxon>
        <taxon>Embryophyta</taxon>
        <taxon>Tracheophyta</taxon>
        <taxon>Spermatophyta</taxon>
        <taxon>Magnoliopsida</taxon>
        <taxon>Liliopsida</taxon>
        <taxon>Poales</taxon>
        <taxon>Poaceae</taxon>
        <taxon>BOP clade</taxon>
        <taxon>Pooideae</taxon>
        <taxon>Triticodae</taxon>
        <taxon>Triticeae</taxon>
        <taxon>Triticinae</taxon>
        <taxon>Triticum</taxon>
    </lineage>
</organism>
<evidence type="ECO:0000256" key="4">
    <source>
        <dbReference type="ARBA" id="ARBA00022679"/>
    </source>
</evidence>
<dbReference type="EC" id="2.7.11.1" evidence="1"/>
<keyword evidence="4" id="KW-0808">Transferase</keyword>
<feature type="domain" description="AGC-kinase C-terminal" evidence="11">
    <location>
        <begin position="90"/>
        <end position="130"/>
    </location>
</feature>
<dbReference type="InterPro" id="IPR050839">
    <property type="entry name" value="Rho-assoc_Ser/Thr_Kinase"/>
</dbReference>
<keyword evidence="6" id="KW-0418">Kinase</keyword>
<keyword evidence="13" id="KW-1185">Reference proteome</keyword>
<keyword evidence="3" id="KW-0597">Phosphoprotein</keyword>
<dbReference type="Gramene" id="TRITD3Av1G250820.1">
    <property type="protein sequence ID" value="TRITD3Av1G250820.1"/>
    <property type="gene ID" value="TRITD3Av1G250820"/>
</dbReference>
<evidence type="ECO:0000256" key="6">
    <source>
        <dbReference type="ARBA" id="ARBA00022777"/>
    </source>
</evidence>
<keyword evidence="7" id="KW-0067">ATP-binding</keyword>
<dbReference type="PROSITE" id="PS51285">
    <property type="entry name" value="AGC_KINASE_CTER"/>
    <property type="match status" value="1"/>
</dbReference>
<dbReference type="PANTHER" id="PTHR22988">
    <property type="entry name" value="MYOTONIC DYSTROPHY S/T KINASE-RELATED"/>
    <property type="match status" value="1"/>
</dbReference>
<gene>
    <name evidence="12" type="ORF">TRITD_3Av1G250820</name>
</gene>
<dbReference type="InterPro" id="IPR011009">
    <property type="entry name" value="Kinase-like_dom_sf"/>
</dbReference>
<feature type="chain" id="PRO_5040363111" description="non-specific serine/threonine protein kinase" evidence="10">
    <location>
        <begin position="17"/>
        <end position="130"/>
    </location>
</feature>
<accession>A0A9R0RY02</accession>
<evidence type="ECO:0000256" key="3">
    <source>
        <dbReference type="ARBA" id="ARBA00022553"/>
    </source>
</evidence>
<dbReference type="InterPro" id="IPR000961">
    <property type="entry name" value="AGC-kinase_C"/>
</dbReference>
<dbReference type="AlphaFoldDB" id="A0A9R0RY02"/>
<dbReference type="EMBL" id="LT934115">
    <property type="protein sequence ID" value="VAH68221.1"/>
    <property type="molecule type" value="Genomic_DNA"/>
</dbReference>